<dbReference type="AlphaFoldDB" id="A0A135Z381"/>
<protein>
    <submittedName>
        <fullName evidence="5">Phage tail tape measure protein, TP901 family</fullName>
    </submittedName>
</protein>
<feature type="transmembrane region" description="Helical" evidence="3">
    <location>
        <begin position="553"/>
        <end position="571"/>
    </location>
</feature>
<feature type="transmembrane region" description="Helical" evidence="3">
    <location>
        <begin position="469"/>
        <end position="488"/>
    </location>
</feature>
<evidence type="ECO:0000256" key="2">
    <source>
        <dbReference type="SAM" id="Coils"/>
    </source>
</evidence>
<dbReference type="PANTHER" id="PTHR37813:SF1">
    <property type="entry name" value="FELS-2 PROPHAGE PROTEIN"/>
    <property type="match status" value="1"/>
</dbReference>
<keyword evidence="3" id="KW-0812">Transmembrane</keyword>
<proteinExistence type="predicted"/>
<reference evidence="5 6" key="1">
    <citation type="submission" date="2016-02" db="EMBL/GenBank/DDBJ databases">
        <authorList>
            <person name="Wen L."/>
            <person name="He K."/>
            <person name="Yang H."/>
        </authorList>
    </citation>
    <scope>NUCLEOTIDE SEQUENCE [LARGE SCALE GENOMIC DNA]</scope>
    <source>
        <strain evidence="5 6">CMW7778B</strain>
    </source>
</reference>
<sequence>MANRIKGITVEIGGDTTGLDKALKDVNTTIRSTQAQLRDVNRLLKLDPSNAKLLAQKQQLLQQEIANTSEKLNALKQADKQAKVQLENGDLGKDKYDALQREIIETEQNLKNLEQQAKKVPSALAVSMKETGDKIKSVGEKTAQVGTSLSTHVTAPIVGLGAASLAAFNEVDAGMDTIVTKTGATGKALEGMQDSMKNLATSIPTDFQTAGAAIGEVNTRFGLTGKSLEDLSGRFIKFAQINNMDVSTAVDNTQKVVAAFGLKAQDAGALLDTMNAVGQRTGVSMDTLAKTMVTNSASLQQLGFSASDAANFLGNVEMSGADTSQVMTALTKALAAATAKGTPMKQALEDIQNSMVNAKSDTEGLKVAYELFGKRAGAAIYQACKNGSLSFAELGTSLKDNAGSVEKTFNETLDPIDKFKTSMNSLKIVGADLGSSLATVLQPMLEKFASCMKSLSEAWNGLSPGMKDAIVKITLIAATVGPVLIVIGKIISAVGTITSALGGLIGLLGGTATATTAVGVAGGASAAGTAAAGTAAGTAAVGFGALNVSLLPIIGIIAAIIAAVVAIIAIIKNWGAISEWFKNLWQGVCQSVSSIWQNISEFFQNVWQGLVQVFTGVWDTIKNVLTVALMFIVELIKGYFSLITLPFRFIWENCKDVIIGAWDAIKTTVSSVLEAINSVITSVMNTIMSFITSVLNTISSVFTSVFNAILSVVTSVFNSIKTVSETIWNGICSVITNVVNTVKNTVSTVFNAVAGVVSNVFNGIKNTAVSIWNGIKNAIITPIEAAKNKVKAVVDAITGFFAGIRLSLPHIKLPHFSIKGHFSLAPPSVPYLAIDWYKKAMDKPMLLNGATIFGEKNGHLLGGGEKGPEVIMGLDALQNMSAGANTQMLSVMNQILAIMDSYFPQFSNQSIVLDSGELVGGIANKMDSELFKLQTRKTRGW</sequence>
<dbReference type="PATRIC" id="fig|2702.101.peg.1216"/>
<name>A0A135Z381_GARVA</name>
<dbReference type="Proteomes" id="UP000070505">
    <property type="component" value="Unassembled WGS sequence"/>
</dbReference>
<keyword evidence="3" id="KW-1133">Transmembrane helix</keyword>
<evidence type="ECO:0000256" key="3">
    <source>
        <dbReference type="SAM" id="Phobius"/>
    </source>
</evidence>
<evidence type="ECO:0000313" key="6">
    <source>
        <dbReference type="Proteomes" id="UP000070505"/>
    </source>
</evidence>
<gene>
    <name evidence="5" type="ORF">HMPREF3230_01229</name>
</gene>
<feature type="coiled-coil region" evidence="2">
    <location>
        <begin position="51"/>
        <end position="116"/>
    </location>
</feature>
<dbReference type="Gene3D" id="1.20.120.20">
    <property type="entry name" value="Apolipoprotein"/>
    <property type="match status" value="1"/>
</dbReference>
<feature type="domain" description="Phage tail tape measure protein" evidence="4">
    <location>
        <begin position="193"/>
        <end position="370"/>
    </location>
</feature>
<dbReference type="PANTHER" id="PTHR37813">
    <property type="entry name" value="FELS-2 PROPHAGE PROTEIN"/>
    <property type="match status" value="1"/>
</dbReference>
<organism evidence="5 6">
    <name type="scientific">Gardnerella vaginalis</name>
    <dbReference type="NCBI Taxonomy" id="2702"/>
    <lineage>
        <taxon>Bacteria</taxon>
        <taxon>Bacillati</taxon>
        <taxon>Actinomycetota</taxon>
        <taxon>Actinomycetes</taxon>
        <taxon>Bifidobacteriales</taxon>
        <taxon>Bifidobacteriaceae</taxon>
        <taxon>Gardnerella</taxon>
    </lineage>
</organism>
<keyword evidence="3" id="KW-0472">Membrane</keyword>
<feature type="transmembrane region" description="Helical" evidence="3">
    <location>
        <begin position="694"/>
        <end position="717"/>
    </location>
</feature>
<comment type="caution">
    <text evidence="5">The sequence shown here is derived from an EMBL/GenBank/DDBJ whole genome shotgun (WGS) entry which is preliminary data.</text>
</comment>
<dbReference type="InterPro" id="IPR010090">
    <property type="entry name" value="Phage_tape_meas"/>
</dbReference>
<dbReference type="RefSeq" id="WP_075523965.1">
    <property type="nucleotide sequence ID" value="NZ_KQ961873.1"/>
</dbReference>
<evidence type="ECO:0000259" key="4">
    <source>
        <dbReference type="Pfam" id="PF10145"/>
    </source>
</evidence>
<dbReference type="NCBIfam" id="TIGR01760">
    <property type="entry name" value="tape_meas_TP901"/>
    <property type="match status" value="1"/>
</dbReference>
<accession>A0A135Z381</accession>
<feature type="transmembrane region" description="Helical" evidence="3">
    <location>
        <begin position="526"/>
        <end position="546"/>
    </location>
</feature>
<keyword evidence="2" id="KW-0175">Coiled coil</keyword>
<dbReference type="EMBL" id="LSRC01000050">
    <property type="protein sequence ID" value="KXI16092.1"/>
    <property type="molecule type" value="Genomic_DNA"/>
</dbReference>
<evidence type="ECO:0000313" key="5">
    <source>
        <dbReference type="EMBL" id="KXI16092.1"/>
    </source>
</evidence>
<feature type="transmembrane region" description="Helical" evidence="3">
    <location>
        <begin position="624"/>
        <end position="645"/>
    </location>
</feature>
<feature type="transmembrane region" description="Helical" evidence="3">
    <location>
        <begin position="500"/>
        <end position="520"/>
    </location>
</feature>
<evidence type="ECO:0000256" key="1">
    <source>
        <dbReference type="ARBA" id="ARBA00022612"/>
    </source>
</evidence>
<dbReference type="Pfam" id="PF10145">
    <property type="entry name" value="PhageMin_Tail"/>
    <property type="match status" value="1"/>
</dbReference>
<keyword evidence="1" id="KW-1188">Viral release from host cell</keyword>
<dbReference type="SUPFAM" id="SSF48371">
    <property type="entry name" value="ARM repeat"/>
    <property type="match status" value="1"/>
</dbReference>
<dbReference type="InterPro" id="IPR016024">
    <property type="entry name" value="ARM-type_fold"/>
</dbReference>